<sequence length="173" mass="20016">MDREREKYLPDGIELDEDLAILSFAAREGISFDKVFEGLHFKMDPIYDFDDYFDNAVDRNYYAFVTLFNEQTPGTDLDLESSKLINGFWQYKNRFLDDPEVQNDARGMATLNEMTVDGLSEFIDFMHAKSVERVFDESELGEPSFGAIKKLVYWSRFSKIADRAIDRLGDAAL</sequence>
<reference evidence="1 2" key="1">
    <citation type="journal article" date="2015" name="Nature">
        <title>rRNA introns, odd ribosomes, and small enigmatic genomes across a large radiation of phyla.</title>
        <authorList>
            <person name="Brown C.T."/>
            <person name="Hug L.A."/>
            <person name="Thomas B.C."/>
            <person name="Sharon I."/>
            <person name="Castelle C.J."/>
            <person name="Singh A."/>
            <person name="Wilkins M.J."/>
            <person name="Williams K.H."/>
            <person name="Banfield J.F."/>
        </authorList>
    </citation>
    <scope>NUCLEOTIDE SEQUENCE [LARGE SCALE GENOMIC DNA]</scope>
</reference>
<organism evidence="1 2">
    <name type="scientific">Candidatus Curtissbacteria bacterium GW2011_GWA1_40_16</name>
    <dbReference type="NCBI Taxonomy" id="1618405"/>
    <lineage>
        <taxon>Bacteria</taxon>
        <taxon>Candidatus Curtissiibacteriota</taxon>
    </lineage>
</organism>
<name>A0A0G0RFF5_9BACT</name>
<evidence type="ECO:0000313" key="2">
    <source>
        <dbReference type="Proteomes" id="UP000034531"/>
    </source>
</evidence>
<dbReference type="EMBL" id="LBYI01000002">
    <property type="protein sequence ID" value="KKR51153.1"/>
    <property type="molecule type" value="Genomic_DNA"/>
</dbReference>
<protein>
    <submittedName>
        <fullName evidence="1">Uncharacterized protein</fullName>
    </submittedName>
</protein>
<dbReference type="AlphaFoldDB" id="A0A0G0RFF5"/>
<proteinExistence type="predicted"/>
<accession>A0A0G0RFF5</accession>
<comment type="caution">
    <text evidence="1">The sequence shown here is derived from an EMBL/GenBank/DDBJ whole genome shotgun (WGS) entry which is preliminary data.</text>
</comment>
<gene>
    <name evidence="1" type="ORF">UT84_C0002G0014</name>
</gene>
<dbReference type="Proteomes" id="UP000034531">
    <property type="component" value="Unassembled WGS sequence"/>
</dbReference>
<evidence type="ECO:0000313" key="1">
    <source>
        <dbReference type="EMBL" id="KKR51153.1"/>
    </source>
</evidence>